<feature type="compositionally biased region" description="Low complexity" evidence="1">
    <location>
        <begin position="42"/>
        <end position="55"/>
    </location>
</feature>
<dbReference type="EMBL" id="QUNO01000007">
    <property type="protein sequence ID" value="REH46194.1"/>
    <property type="molecule type" value="Genomic_DNA"/>
</dbReference>
<protein>
    <recommendedName>
        <fullName evidence="4">Exo-beta-1,3-glucanase (GH17 family)</fullName>
    </recommendedName>
</protein>
<dbReference type="AlphaFoldDB" id="A0A3E0HI77"/>
<name>A0A3E0HI77_9PSEU</name>
<comment type="caution">
    <text evidence="2">The sequence shown here is derived from an EMBL/GenBank/DDBJ whole genome shotgun (WGS) entry which is preliminary data.</text>
</comment>
<evidence type="ECO:0000313" key="3">
    <source>
        <dbReference type="Proteomes" id="UP000256269"/>
    </source>
</evidence>
<organism evidence="2 3">
    <name type="scientific">Kutzneria buriramensis</name>
    <dbReference type="NCBI Taxonomy" id="1045776"/>
    <lineage>
        <taxon>Bacteria</taxon>
        <taxon>Bacillati</taxon>
        <taxon>Actinomycetota</taxon>
        <taxon>Actinomycetes</taxon>
        <taxon>Pseudonocardiales</taxon>
        <taxon>Pseudonocardiaceae</taxon>
        <taxon>Kutzneria</taxon>
    </lineage>
</organism>
<sequence>MQNRPSGGRWTLTRRRMLGLSGMTAGLVAAGITRCAPGGDHATGPQGTTPAGATPVGDTQTSRITAPAAAGVLGANVNQDLDTLNLAELHAVSATWLQAFYLMQNADRGNVADQPGMQKLTTAVEQGYGTVLNLSFPYDNGVPTSGSGAMQVALRRLEKVLAVVMGKVDVLVIGNEPFFESSRQDRATPVINEFYETLAQHTVQYRQQHPEAGKTQIYMGALTSLESLPAAEVAQINRWLDFAKNTPAIAGTDCHPHVASLTDAQRYPSYILPRLRPDQKFLATEFSLVRLYAKHLKDPVSTTFADRYGIPPGTLVWQVGASATQRPFPQAEWNDFLTSSPWFENNKNFMSDTMAYFRDTGRCAMAGWGLFQDAGGAKNVGPDTLPWVFNTMFCPYTCQPGVDGLPGRNVTWAAEFRSLQR</sequence>
<dbReference type="PROSITE" id="PS51318">
    <property type="entry name" value="TAT"/>
    <property type="match status" value="1"/>
</dbReference>
<gene>
    <name evidence="2" type="ORF">BCF44_107327</name>
</gene>
<accession>A0A3E0HI77</accession>
<evidence type="ECO:0000256" key="1">
    <source>
        <dbReference type="SAM" id="MobiDB-lite"/>
    </source>
</evidence>
<dbReference type="Proteomes" id="UP000256269">
    <property type="component" value="Unassembled WGS sequence"/>
</dbReference>
<evidence type="ECO:0008006" key="4">
    <source>
        <dbReference type="Google" id="ProtNLM"/>
    </source>
</evidence>
<reference evidence="2 3" key="1">
    <citation type="submission" date="2018-08" db="EMBL/GenBank/DDBJ databases">
        <title>Genomic Encyclopedia of Archaeal and Bacterial Type Strains, Phase II (KMG-II): from individual species to whole genera.</title>
        <authorList>
            <person name="Goeker M."/>
        </authorList>
    </citation>
    <scope>NUCLEOTIDE SEQUENCE [LARGE SCALE GENOMIC DNA]</scope>
    <source>
        <strain evidence="2 3">DSM 45791</strain>
    </source>
</reference>
<feature type="region of interest" description="Disordered" evidence="1">
    <location>
        <begin position="38"/>
        <end position="59"/>
    </location>
</feature>
<dbReference type="InterPro" id="IPR006311">
    <property type="entry name" value="TAT_signal"/>
</dbReference>
<proteinExistence type="predicted"/>
<keyword evidence="3" id="KW-1185">Reference proteome</keyword>
<evidence type="ECO:0000313" key="2">
    <source>
        <dbReference type="EMBL" id="REH46194.1"/>
    </source>
</evidence>